<accession>A0AAX4FSI2</accession>
<dbReference type="AlphaFoldDB" id="A0AAX4FSI2"/>
<dbReference type="GeneID" id="85732537"/>
<reference evidence="1 2" key="1">
    <citation type="submission" date="2023-10" db="EMBL/GenBank/DDBJ databases">
        <title>The complete genome sequence of Methanoculleus receptaculi DSM 18860.</title>
        <authorList>
            <person name="Lai S.-J."/>
            <person name="You Y.-T."/>
            <person name="Chen S.-C."/>
        </authorList>
    </citation>
    <scope>NUCLEOTIDE SEQUENCE [LARGE SCALE GENOMIC DNA]</scope>
    <source>
        <strain evidence="1 2">DSM 18860</strain>
    </source>
</reference>
<sequence>MIRQALGDTPRITAKDRDEIYAALSDKSHTKLASVVRPFIPPNASPADEFIKCIPMGGIRRKNNISRILQGTATVLTFVLAEIEDGLGQRLMEEECTWKREGLVQITETGCELPRPRGAG</sequence>
<dbReference type="Proteomes" id="UP001305652">
    <property type="component" value="Chromosome"/>
</dbReference>
<dbReference type="RefSeq" id="WP_318620123.1">
    <property type="nucleotide sequence ID" value="NZ_CP137642.1"/>
</dbReference>
<dbReference type="KEGG" id="mrc:R6Y96_05230"/>
<gene>
    <name evidence="1" type="ORF">R6Y96_05230</name>
</gene>
<organism evidence="1 2">
    <name type="scientific">Methanoculleus receptaculi</name>
    <dbReference type="NCBI Taxonomy" id="394967"/>
    <lineage>
        <taxon>Archaea</taxon>
        <taxon>Methanobacteriati</taxon>
        <taxon>Methanobacteriota</taxon>
        <taxon>Stenosarchaea group</taxon>
        <taxon>Methanomicrobia</taxon>
        <taxon>Methanomicrobiales</taxon>
        <taxon>Methanomicrobiaceae</taxon>
        <taxon>Methanoculleus</taxon>
    </lineage>
</organism>
<dbReference type="EMBL" id="CP137642">
    <property type="protein sequence ID" value="WOX56730.1"/>
    <property type="molecule type" value="Genomic_DNA"/>
</dbReference>
<keyword evidence="2" id="KW-1185">Reference proteome</keyword>
<proteinExistence type="predicted"/>
<evidence type="ECO:0000313" key="1">
    <source>
        <dbReference type="EMBL" id="WOX56730.1"/>
    </source>
</evidence>
<protein>
    <submittedName>
        <fullName evidence="1">Uncharacterized protein</fullName>
    </submittedName>
</protein>
<name>A0AAX4FSI2_9EURY</name>
<evidence type="ECO:0000313" key="2">
    <source>
        <dbReference type="Proteomes" id="UP001305652"/>
    </source>
</evidence>